<proteinExistence type="predicted"/>
<protein>
    <submittedName>
        <fullName evidence="3">Integrase</fullName>
    </submittedName>
</protein>
<dbReference type="InterPro" id="IPR046668">
    <property type="entry name" value="DUF6538"/>
</dbReference>
<dbReference type="RefSeq" id="WP_307152545.1">
    <property type="nucleotide sequence ID" value="NZ_JAUSUK010000001.1"/>
</dbReference>
<evidence type="ECO:0000259" key="2">
    <source>
        <dbReference type="PROSITE" id="PS51898"/>
    </source>
</evidence>
<organism evidence="3 4">
    <name type="scientific">Rhodopseudomonas julia</name>
    <dbReference type="NCBI Taxonomy" id="200617"/>
    <lineage>
        <taxon>Bacteria</taxon>
        <taxon>Pseudomonadati</taxon>
        <taxon>Pseudomonadota</taxon>
        <taxon>Alphaproteobacteria</taxon>
        <taxon>Hyphomicrobiales</taxon>
        <taxon>Nitrobacteraceae</taxon>
        <taxon>Rhodopseudomonas</taxon>
    </lineage>
</organism>
<reference evidence="3 4" key="1">
    <citation type="submission" date="2023-07" db="EMBL/GenBank/DDBJ databases">
        <title>Genomic Encyclopedia of Type Strains, Phase IV (KMG-IV): sequencing the most valuable type-strain genomes for metagenomic binning, comparative biology and taxonomic classification.</title>
        <authorList>
            <person name="Goeker M."/>
        </authorList>
    </citation>
    <scope>NUCLEOTIDE SEQUENCE [LARGE SCALE GENOMIC DNA]</scope>
    <source>
        <strain evidence="3 4">DSM 11549</strain>
    </source>
</reference>
<dbReference type="InterPro" id="IPR002104">
    <property type="entry name" value="Integrase_catalytic"/>
</dbReference>
<keyword evidence="4" id="KW-1185">Reference proteome</keyword>
<dbReference type="Pfam" id="PF20172">
    <property type="entry name" value="DUF6538"/>
    <property type="match status" value="1"/>
</dbReference>
<dbReference type="Proteomes" id="UP001230253">
    <property type="component" value="Unassembled WGS sequence"/>
</dbReference>
<dbReference type="SUPFAM" id="SSF56349">
    <property type="entry name" value="DNA breaking-rejoining enzymes"/>
    <property type="match status" value="1"/>
</dbReference>
<comment type="caution">
    <text evidence="3">The sequence shown here is derived from an EMBL/GenBank/DDBJ whole genome shotgun (WGS) entry which is preliminary data.</text>
</comment>
<accession>A0ABU0C2T3</accession>
<dbReference type="InterPro" id="IPR011010">
    <property type="entry name" value="DNA_brk_join_enz"/>
</dbReference>
<evidence type="ECO:0000313" key="4">
    <source>
        <dbReference type="Proteomes" id="UP001230253"/>
    </source>
</evidence>
<dbReference type="PROSITE" id="PS51898">
    <property type="entry name" value="TYR_RECOMBINASE"/>
    <property type="match status" value="1"/>
</dbReference>
<gene>
    <name evidence="3" type="ORF">J2R99_000080</name>
</gene>
<evidence type="ECO:0000256" key="1">
    <source>
        <dbReference type="ARBA" id="ARBA00023172"/>
    </source>
</evidence>
<sequence length="540" mass="61109">MHLARRGAVWRFQIRVPRDLEPVLGPTPIRIPIGTATTREAQSQARLLAGRAESAFLALKARGGEMSEDDETRDELIGMLKATLEEVRKSHAEDRRQWMDLAAEERRFHAEQLRAIEERYREERASDAHVLRSATEKVAELAEEGEAGGADAGGLLEQLAALLKEAKVAKSGGKAPSLSECIEDYVAAKRRRGIDDKFARSIRNRLADFIAYAGDKPLDDYAFSDLQGFADMLANLPTNWMKKDLFKDLSLKEAAEKHRQLLEEGRHPLPCFGRKTIKDNYVGIVRTAFGELCVRHDCRNPFERGRIFVPAEATVSVKREAFSVEELNRWFALAAAEGRPDDRWLPLLGTLTGARLAELIYLQGKDIYELKKGLWVADLTKKLLLPDGREKRRAIKTETSIRIFALHAVFEEVGFLDYARRKKEGQWLFPALHSGVADPPSTASKRVNYRLKKAGIHRPRELVFHSSRHTSKDLMRIAHVDPRTIDRQTGHAPTSVGDRYGSKHLREDEIAVLSAIPLPEGLDLGPYLRRRKEELEARRK</sequence>
<name>A0ABU0C2T3_9BRAD</name>
<dbReference type="EMBL" id="JAUSUK010000001">
    <property type="protein sequence ID" value="MDQ0324231.1"/>
    <property type="molecule type" value="Genomic_DNA"/>
</dbReference>
<keyword evidence="1" id="KW-0233">DNA recombination</keyword>
<dbReference type="InterPro" id="IPR013762">
    <property type="entry name" value="Integrase-like_cat_sf"/>
</dbReference>
<dbReference type="Gene3D" id="1.10.443.10">
    <property type="entry name" value="Intergrase catalytic core"/>
    <property type="match status" value="1"/>
</dbReference>
<evidence type="ECO:0000313" key="3">
    <source>
        <dbReference type="EMBL" id="MDQ0324231.1"/>
    </source>
</evidence>
<feature type="domain" description="Tyr recombinase" evidence="2">
    <location>
        <begin position="317"/>
        <end position="515"/>
    </location>
</feature>